<dbReference type="STRING" id="34097.SAMN02745150_00133"/>
<dbReference type="OrthoDB" id="9794382at2"/>
<dbReference type="SMART" id="SM00260">
    <property type="entry name" value="CheW"/>
    <property type="match status" value="1"/>
</dbReference>
<dbReference type="EMBL" id="FOKY01000001">
    <property type="protein sequence ID" value="SFB68007.1"/>
    <property type="molecule type" value="Genomic_DNA"/>
</dbReference>
<dbReference type="InterPro" id="IPR002545">
    <property type="entry name" value="CheW-lke_dom"/>
</dbReference>
<dbReference type="PANTHER" id="PTHR22617:SF23">
    <property type="entry name" value="CHEMOTAXIS PROTEIN CHEW"/>
    <property type="match status" value="1"/>
</dbReference>
<dbReference type="Gene3D" id="2.30.30.40">
    <property type="entry name" value="SH3 Domains"/>
    <property type="match status" value="2"/>
</dbReference>
<dbReference type="GO" id="GO:0005829">
    <property type="term" value="C:cytosol"/>
    <property type="evidence" value="ECO:0007669"/>
    <property type="project" value="TreeGrafter"/>
</dbReference>
<gene>
    <name evidence="2" type="ORF">SAMN02745150_00133</name>
</gene>
<reference evidence="3" key="1">
    <citation type="submission" date="2016-10" db="EMBL/GenBank/DDBJ databases">
        <authorList>
            <person name="Varghese N."/>
            <person name="Submissions S."/>
        </authorList>
    </citation>
    <scope>NUCLEOTIDE SEQUENCE [LARGE SCALE GENOMIC DNA]</scope>
    <source>
        <strain evidence="3">ATCC 43811</strain>
    </source>
</reference>
<dbReference type="GO" id="GO:0006935">
    <property type="term" value="P:chemotaxis"/>
    <property type="evidence" value="ECO:0007669"/>
    <property type="project" value="InterPro"/>
</dbReference>
<protein>
    <submittedName>
        <fullName evidence="2">Chemotaxis signal transduction protein</fullName>
    </submittedName>
</protein>
<dbReference type="PANTHER" id="PTHR22617">
    <property type="entry name" value="CHEMOTAXIS SENSOR HISTIDINE KINASE-RELATED"/>
    <property type="match status" value="1"/>
</dbReference>
<feature type="domain" description="CheW-like" evidence="1">
    <location>
        <begin position="2"/>
        <end position="177"/>
    </location>
</feature>
<evidence type="ECO:0000313" key="2">
    <source>
        <dbReference type="EMBL" id="SFB68007.1"/>
    </source>
</evidence>
<evidence type="ECO:0000313" key="3">
    <source>
        <dbReference type="Proteomes" id="UP000240042"/>
    </source>
</evidence>
<name>A0A1I1CZQ7_BREAD</name>
<dbReference type="Gene3D" id="2.40.50.180">
    <property type="entry name" value="CheA-289, Domain 4"/>
    <property type="match status" value="1"/>
</dbReference>
<dbReference type="InterPro" id="IPR039315">
    <property type="entry name" value="CheW"/>
</dbReference>
<keyword evidence="3" id="KW-1185">Reference proteome</keyword>
<dbReference type="GO" id="GO:0007165">
    <property type="term" value="P:signal transduction"/>
    <property type="evidence" value="ECO:0007669"/>
    <property type="project" value="InterPro"/>
</dbReference>
<organism evidence="2 3">
    <name type="scientific">Brevinema andersonii</name>
    <dbReference type="NCBI Taxonomy" id="34097"/>
    <lineage>
        <taxon>Bacteria</taxon>
        <taxon>Pseudomonadati</taxon>
        <taxon>Spirochaetota</taxon>
        <taxon>Spirochaetia</taxon>
        <taxon>Brevinematales</taxon>
        <taxon>Brevinemataceae</taxon>
        <taxon>Brevinema</taxon>
    </lineage>
</organism>
<accession>A0A1I1CZQ7</accession>
<proteinExistence type="predicted"/>
<dbReference type="RefSeq" id="WP_092317178.1">
    <property type="nucleotide sequence ID" value="NZ_FOKY01000001.1"/>
</dbReference>
<dbReference type="Proteomes" id="UP000240042">
    <property type="component" value="Unassembled WGS sequence"/>
</dbReference>
<dbReference type="InterPro" id="IPR036061">
    <property type="entry name" value="CheW-like_dom_sf"/>
</dbReference>
<dbReference type="AlphaFoldDB" id="A0A1I1CZQ7"/>
<sequence length="187" mass="21164">MEKQFVAFEAVGNRYCIEIMDVQEVCRENTMTYMPNFPDFVEGVINLRGRITPIISIHKKIYSQKWSVEEQNRDNFFDLPKSELSLESKSSHEKDVGNKHQQVKTSSYKLIIVKIGSVLVGLLVDNLDKILTANDSDIQNAEAMGHMNQAVILGILHVGEEIYVVLNTKSILDSEEEQALHAQLNGN</sequence>
<dbReference type="SUPFAM" id="SSF50341">
    <property type="entry name" value="CheW-like"/>
    <property type="match status" value="2"/>
</dbReference>
<dbReference type="PROSITE" id="PS50851">
    <property type="entry name" value="CHEW"/>
    <property type="match status" value="1"/>
</dbReference>
<dbReference type="Pfam" id="PF01584">
    <property type="entry name" value="CheW"/>
    <property type="match status" value="2"/>
</dbReference>
<evidence type="ECO:0000259" key="1">
    <source>
        <dbReference type="PROSITE" id="PS50851"/>
    </source>
</evidence>